<protein>
    <submittedName>
        <fullName evidence="7">50S ribosome-binding GTPase</fullName>
    </submittedName>
</protein>
<organism evidence="7 8">
    <name type="scientific">Silvania confinis</name>
    <dbReference type="NCBI Taxonomy" id="2926470"/>
    <lineage>
        <taxon>Bacteria</taxon>
        <taxon>Pseudomonadati</taxon>
        <taxon>Pseudomonadota</taxon>
        <taxon>Gammaproteobacteria</taxon>
        <taxon>Enterobacterales</taxon>
        <taxon>Enterobacteriaceae</taxon>
        <taxon>Silvania</taxon>
    </lineage>
</organism>
<name>A0A9J6QIZ9_9ENTR</name>
<feature type="domain" description="G" evidence="6">
    <location>
        <begin position="47"/>
        <end position="151"/>
    </location>
</feature>
<gene>
    <name evidence="7" type="ORF">M8013_06090</name>
</gene>
<dbReference type="InterPro" id="IPR027094">
    <property type="entry name" value="Mitofusin_fam"/>
</dbReference>
<dbReference type="Pfam" id="PF01926">
    <property type="entry name" value="MMR_HSR1"/>
    <property type="match status" value="1"/>
</dbReference>
<dbReference type="InterPro" id="IPR006073">
    <property type="entry name" value="GTP-bd"/>
</dbReference>
<evidence type="ECO:0000259" key="6">
    <source>
        <dbReference type="Pfam" id="PF01926"/>
    </source>
</evidence>
<keyword evidence="2" id="KW-0547">Nucleotide-binding</keyword>
<dbReference type="Gene3D" id="3.40.50.300">
    <property type="entry name" value="P-loop containing nucleotide triphosphate hydrolases"/>
    <property type="match status" value="1"/>
</dbReference>
<evidence type="ECO:0000256" key="4">
    <source>
        <dbReference type="ARBA" id="ARBA00023134"/>
    </source>
</evidence>
<dbReference type="GO" id="GO:0008053">
    <property type="term" value="P:mitochondrial fusion"/>
    <property type="evidence" value="ECO:0007669"/>
    <property type="project" value="TreeGrafter"/>
</dbReference>
<evidence type="ECO:0000256" key="3">
    <source>
        <dbReference type="ARBA" id="ARBA00022801"/>
    </source>
</evidence>
<dbReference type="PANTHER" id="PTHR10465">
    <property type="entry name" value="TRANSMEMBRANE GTPASE FZO1"/>
    <property type="match status" value="1"/>
</dbReference>
<proteinExistence type="predicted"/>
<dbReference type="PANTHER" id="PTHR10465:SF0">
    <property type="entry name" value="SARCALUMENIN"/>
    <property type="match status" value="1"/>
</dbReference>
<dbReference type="SUPFAM" id="SSF52540">
    <property type="entry name" value="P-loop containing nucleoside triphosphate hydrolases"/>
    <property type="match status" value="1"/>
</dbReference>
<reference evidence="7" key="1">
    <citation type="submission" date="2022-05" db="EMBL/GenBank/DDBJ databases">
        <title>Description of a novel species of Leclercia; Leclercia tamurae and the Proposal for a Novel Genus Silvania gen. nov. Containing Two Novel Species Silvania hatchlandensis sp. nov. and Silvania confinis sp. nov. Isolated from the Rhizosphere of Oak.</title>
        <authorList>
            <person name="Maddock D.W."/>
            <person name="Brady C.L."/>
            <person name="Denman S."/>
            <person name="Arnold D."/>
        </authorList>
    </citation>
    <scope>NUCLEOTIDE SEQUENCE</scope>
    <source>
        <strain evidence="7">H4N4</strain>
    </source>
</reference>
<keyword evidence="8" id="KW-1185">Reference proteome</keyword>
<accession>A0A9J6QIZ9</accession>
<evidence type="ECO:0000256" key="2">
    <source>
        <dbReference type="ARBA" id="ARBA00022741"/>
    </source>
</evidence>
<dbReference type="GO" id="GO:0005525">
    <property type="term" value="F:GTP binding"/>
    <property type="evidence" value="ECO:0007669"/>
    <property type="project" value="UniProtKB-KW"/>
</dbReference>
<comment type="subcellular location">
    <subcellularLocation>
        <location evidence="1">Membrane</location>
    </subcellularLocation>
</comment>
<dbReference type="Proteomes" id="UP001061282">
    <property type="component" value="Unassembled WGS sequence"/>
</dbReference>
<comment type="caution">
    <text evidence="7">The sequence shown here is derived from an EMBL/GenBank/DDBJ whole genome shotgun (WGS) entry which is preliminary data.</text>
</comment>
<dbReference type="RefSeq" id="WP_271266911.1">
    <property type="nucleotide sequence ID" value="NZ_JAMGZJ010000070.1"/>
</dbReference>
<evidence type="ECO:0000313" key="7">
    <source>
        <dbReference type="EMBL" id="MCU6668325.1"/>
    </source>
</evidence>
<dbReference type="GO" id="GO:0016020">
    <property type="term" value="C:membrane"/>
    <property type="evidence" value="ECO:0007669"/>
    <property type="project" value="UniProtKB-SubCell"/>
</dbReference>
<dbReference type="GO" id="GO:0003924">
    <property type="term" value="F:GTPase activity"/>
    <property type="evidence" value="ECO:0007669"/>
    <property type="project" value="InterPro"/>
</dbReference>
<evidence type="ECO:0000256" key="5">
    <source>
        <dbReference type="ARBA" id="ARBA00023136"/>
    </source>
</evidence>
<dbReference type="EMBL" id="JAMGZJ010000070">
    <property type="protein sequence ID" value="MCU6668325.1"/>
    <property type="molecule type" value="Genomic_DNA"/>
</dbReference>
<evidence type="ECO:0000256" key="1">
    <source>
        <dbReference type="ARBA" id="ARBA00004370"/>
    </source>
</evidence>
<sequence length="548" mass="61576">MDMSAADLFHTYDLTAKLAGQYSELSREFAALQKQFDDKRNQPDASIMVYGVYNAGKSTLINALVGERVAKTGDIPLTDRVDAYRWHNSMILDTPGVDAPLKHEAVTREQMLKADAVIFVVNPSGAAEEEKTLQVLIEILQAKKKLFLVLNDKDRMDIESLTRLKNDIRIRLQTLADAQGLTDVLQAIPILRVNAEMALQAKLENRAGLLRMSEFPLFEAELEAFIASIDSQHIYRRLGGELKAFLERVLLVLDKNTTSETVRSFDALLKNIVEQQHLCRKTIIDEVKRQRDVMYQGSKTALRQDPQQAQMKIDALFKQACGQIEGVQQQETTFLVQRFADDVDSLQATILSQASSGAAQDIPHMPGMQATTHVEQPEKGGINADMVSQAVNSLSSIAKPEHIVTGLGVVKDWLPSLMKGIGPKTMEKWGAMVVGKWIPYVGPAITIISSLWGIFAEDRESKHAREQSEQYRREWERYQQEMEDFATTIANQFDANVTRMVNEDLNLLFNDILDKVKAAREIASQQDKVLSDHVLEAQRLASLLRHFA</sequence>
<keyword evidence="3" id="KW-0378">Hydrolase</keyword>
<dbReference type="AlphaFoldDB" id="A0A9J6QIZ9"/>
<dbReference type="InterPro" id="IPR027417">
    <property type="entry name" value="P-loop_NTPase"/>
</dbReference>
<keyword evidence="5" id="KW-0472">Membrane</keyword>
<keyword evidence="4" id="KW-0342">GTP-binding</keyword>
<evidence type="ECO:0000313" key="8">
    <source>
        <dbReference type="Proteomes" id="UP001061282"/>
    </source>
</evidence>